<dbReference type="RefSeq" id="WP_068215538.1">
    <property type="nucleotide sequence ID" value="NZ_CP139724.1"/>
</dbReference>
<protein>
    <submittedName>
        <fullName evidence="5">Toxin HipA</fullName>
    </submittedName>
</protein>
<dbReference type="AlphaFoldDB" id="A0A150XF36"/>
<evidence type="ECO:0000256" key="1">
    <source>
        <dbReference type="ARBA" id="ARBA00010164"/>
    </source>
</evidence>
<dbReference type="InterPro" id="IPR012893">
    <property type="entry name" value="HipA-like_C"/>
</dbReference>
<proteinExistence type="inferred from homology"/>
<dbReference type="STRING" id="333140.AWW68_00715"/>
<sequence length="425" mass="48296">MPASTYHREILVYADWEPLGEPQFMGVLSSDRVRGNEVFSFSYHQNWLSNPYAQVIDPDLQLFAGRQYLAEGTKPNFGVFTDSSPDRWGRVLMRRKEAAIARQEKRPFQTLFETDYLLGVYDEHRMGALRFKLLDDGPFLSDDRNLASPPWTSIRQLEEISLKLEEDDAVDDPDYLNWLNMLIAPGSSLGGARPKASVVDPNGHLWIAKFPSKYDDENTGAWEWVTYQLAIESGINMAEAQARTFSSQHHTFLAKRFDRTGQGQRLHFASAMTMLGYADGASHQEGVSYLELVDFITASGAKVKEDLAELWRRIVFSICVSNTDDHLRNHGFMLTNSGWILSPAYDINPVETGTGLKLNITEYDNALDLDLAMEVIPYFRLKENEAKKIIDQIKGAVSNWRLRAEEIGISRNEIELKANAFRLVN</sequence>
<dbReference type="GO" id="GO:0004674">
    <property type="term" value="F:protein serine/threonine kinase activity"/>
    <property type="evidence" value="ECO:0007669"/>
    <property type="project" value="TreeGrafter"/>
</dbReference>
<dbReference type="PANTHER" id="PTHR37419:SF8">
    <property type="entry name" value="TOXIN YJJJ"/>
    <property type="match status" value="1"/>
</dbReference>
<evidence type="ECO:0000259" key="4">
    <source>
        <dbReference type="Pfam" id="PF07804"/>
    </source>
</evidence>
<organism evidence="5 6">
    <name type="scientific">Roseivirga spongicola</name>
    <dbReference type="NCBI Taxonomy" id="333140"/>
    <lineage>
        <taxon>Bacteria</taxon>
        <taxon>Pseudomonadati</taxon>
        <taxon>Bacteroidota</taxon>
        <taxon>Cytophagia</taxon>
        <taxon>Cytophagales</taxon>
        <taxon>Roseivirgaceae</taxon>
        <taxon>Roseivirga</taxon>
    </lineage>
</organism>
<dbReference type="Gene3D" id="1.10.1070.20">
    <property type="match status" value="1"/>
</dbReference>
<reference evidence="5 6" key="1">
    <citation type="submission" date="2016-01" db="EMBL/GenBank/DDBJ databases">
        <title>Genome sequencing of Roseivirga spongicola UST030701-084.</title>
        <authorList>
            <person name="Selvaratnam C."/>
            <person name="Thevarajoo S."/>
            <person name="Goh K.M."/>
            <person name="Ee R."/>
            <person name="Chan K.-G."/>
            <person name="Chong C.S."/>
        </authorList>
    </citation>
    <scope>NUCLEOTIDE SEQUENCE [LARGE SCALE GENOMIC DNA]</scope>
    <source>
        <strain evidence="5 6">UST030701-084</strain>
    </source>
</reference>
<name>A0A150XF36_9BACT</name>
<keyword evidence="2" id="KW-0808">Transferase</keyword>
<gene>
    <name evidence="5" type="ORF">AWW68_00715</name>
</gene>
<dbReference type="PANTHER" id="PTHR37419">
    <property type="entry name" value="SERINE/THREONINE-PROTEIN KINASE TOXIN HIPA"/>
    <property type="match status" value="1"/>
</dbReference>
<evidence type="ECO:0000313" key="5">
    <source>
        <dbReference type="EMBL" id="KYG77321.1"/>
    </source>
</evidence>
<keyword evidence="3" id="KW-0418">Kinase</keyword>
<dbReference type="EMBL" id="LRPC01000001">
    <property type="protein sequence ID" value="KYG77321.1"/>
    <property type="molecule type" value="Genomic_DNA"/>
</dbReference>
<dbReference type="GO" id="GO:0005829">
    <property type="term" value="C:cytosol"/>
    <property type="evidence" value="ECO:0007669"/>
    <property type="project" value="TreeGrafter"/>
</dbReference>
<dbReference type="Proteomes" id="UP000075606">
    <property type="component" value="Unassembled WGS sequence"/>
</dbReference>
<comment type="caution">
    <text evidence="5">The sequence shown here is derived from an EMBL/GenBank/DDBJ whole genome shotgun (WGS) entry which is preliminary data.</text>
</comment>
<feature type="domain" description="HipA-like C-terminal" evidence="4">
    <location>
        <begin position="187"/>
        <end position="400"/>
    </location>
</feature>
<dbReference type="InterPro" id="IPR052028">
    <property type="entry name" value="HipA_Ser/Thr_kinase"/>
</dbReference>
<evidence type="ECO:0000313" key="6">
    <source>
        <dbReference type="Proteomes" id="UP000075606"/>
    </source>
</evidence>
<accession>A0A150XF36</accession>
<keyword evidence="6" id="KW-1185">Reference proteome</keyword>
<evidence type="ECO:0000256" key="2">
    <source>
        <dbReference type="ARBA" id="ARBA00022679"/>
    </source>
</evidence>
<evidence type="ECO:0000256" key="3">
    <source>
        <dbReference type="ARBA" id="ARBA00022777"/>
    </source>
</evidence>
<dbReference type="Pfam" id="PF07804">
    <property type="entry name" value="HipA_C"/>
    <property type="match status" value="1"/>
</dbReference>
<comment type="similarity">
    <text evidence="1">Belongs to the HipA Ser/Thr kinase family.</text>
</comment>